<evidence type="ECO:0000313" key="1">
    <source>
        <dbReference type="Proteomes" id="UP000887579"/>
    </source>
</evidence>
<sequence length="519" mass="61802">MKGNLTTFIDLDHLSDAYRKKLKEVEAEFTAFRSPLSQQNLLDTFSSNYLMPQQLWHKLIQLYLFNIQNGTTSRAKLECLRQRALYQFYHDRKDRIHDEYESFLTHPTELRKLLITDPKLNKYKSMGVPFIKMKEEQLKYPHNNLEEIFKFYERNTSYKKIYFCFFQEMLQLYSKYCRFFVDDLDMMEKYKKEVASYGPIFVTWNNPFDFEHEKNTSSKQLCFSSGITSLSPISRHHKSTCAVFINGKYSIQNFSLPNTIIYYILKNSNYINLQKLHMSCKYFFAKKSTPICYNFEYYCSLDAAECQTSYIDQSIKLNTPVKNLDKLKNFYIANSLKLYPQNQGIHSLIRRFNRCEPKHIRIKKQSLTEKEFEYLVGHGNVETLSLKKVKICDTNGDLIPLENLMAKIPKIRELRLDYTRVTSETSKILCQLPFEDKMKLIKIFRINNLLKLDEFFVFINNIVHLKARLDFSCSEDAGDDFVWEFKRHEILFQKLWEGKKPRPLIAVFSSFEHEMLSHV</sequence>
<dbReference type="WBParaSite" id="ES5_v2.g13031.t1">
    <property type="protein sequence ID" value="ES5_v2.g13031.t1"/>
    <property type="gene ID" value="ES5_v2.g13031"/>
</dbReference>
<protein>
    <submittedName>
        <fullName evidence="2">F-box domain-containing protein</fullName>
    </submittedName>
</protein>
<accession>A0AC34F727</accession>
<dbReference type="Proteomes" id="UP000887579">
    <property type="component" value="Unplaced"/>
</dbReference>
<organism evidence="1 2">
    <name type="scientific">Panagrolaimus sp. ES5</name>
    <dbReference type="NCBI Taxonomy" id="591445"/>
    <lineage>
        <taxon>Eukaryota</taxon>
        <taxon>Metazoa</taxon>
        <taxon>Ecdysozoa</taxon>
        <taxon>Nematoda</taxon>
        <taxon>Chromadorea</taxon>
        <taxon>Rhabditida</taxon>
        <taxon>Tylenchina</taxon>
        <taxon>Panagrolaimomorpha</taxon>
        <taxon>Panagrolaimoidea</taxon>
        <taxon>Panagrolaimidae</taxon>
        <taxon>Panagrolaimus</taxon>
    </lineage>
</organism>
<proteinExistence type="predicted"/>
<evidence type="ECO:0000313" key="2">
    <source>
        <dbReference type="WBParaSite" id="ES5_v2.g13031.t1"/>
    </source>
</evidence>
<reference evidence="2" key="1">
    <citation type="submission" date="2022-11" db="UniProtKB">
        <authorList>
            <consortium name="WormBaseParasite"/>
        </authorList>
    </citation>
    <scope>IDENTIFICATION</scope>
</reference>
<name>A0AC34F727_9BILA</name>